<name>A0A091D3F8_FUKDA</name>
<accession>A0A091D3F8</accession>
<evidence type="ECO:0000313" key="2">
    <source>
        <dbReference type="EMBL" id="KFO25562.1"/>
    </source>
</evidence>
<proteinExistence type="predicted"/>
<gene>
    <name evidence="2" type="ORF">H920_13070</name>
</gene>
<dbReference type="EMBL" id="KN123351">
    <property type="protein sequence ID" value="KFO25562.1"/>
    <property type="molecule type" value="Genomic_DNA"/>
</dbReference>
<sequence>MGFSATPAPNSTSPPQTVPPPRPSVTGGKAYPLSRSIFLLTTSPKTPMSTPLPSPLTVGDWARPSWLLGSRLPPPQLLYAPVLQSLQSPSGLASSLFCACAAWSAGALSGDLRLRSPSRWRLFQCLMA</sequence>
<feature type="region of interest" description="Disordered" evidence="1">
    <location>
        <begin position="1"/>
        <end position="29"/>
    </location>
</feature>
<dbReference type="AlphaFoldDB" id="A0A091D3F8"/>
<reference evidence="2 3" key="1">
    <citation type="submission" date="2013-11" db="EMBL/GenBank/DDBJ databases">
        <title>The Damaraland mole rat (Fukomys damarensis) genome and evolution of African mole rats.</title>
        <authorList>
            <person name="Gladyshev V.N."/>
            <person name="Fang X."/>
        </authorList>
    </citation>
    <scope>NUCLEOTIDE SEQUENCE [LARGE SCALE GENOMIC DNA]</scope>
    <source>
        <tissue evidence="2">Liver</tissue>
    </source>
</reference>
<organism evidence="2 3">
    <name type="scientific">Fukomys damarensis</name>
    <name type="common">Damaraland mole rat</name>
    <name type="synonym">Cryptomys damarensis</name>
    <dbReference type="NCBI Taxonomy" id="885580"/>
    <lineage>
        <taxon>Eukaryota</taxon>
        <taxon>Metazoa</taxon>
        <taxon>Chordata</taxon>
        <taxon>Craniata</taxon>
        <taxon>Vertebrata</taxon>
        <taxon>Euteleostomi</taxon>
        <taxon>Mammalia</taxon>
        <taxon>Eutheria</taxon>
        <taxon>Euarchontoglires</taxon>
        <taxon>Glires</taxon>
        <taxon>Rodentia</taxon>
        <taxon>Hystricomorpha</taxon>
        <taxon>Bathyergidae</taxon>
        <taxon>Fukomys</taxon>
    </lineage>
</organism>
<keyword evidence="3" id="KW-1185">Reference proteome</keyword>
<protein>
    <submittedName>
        <fullName evidence="2">Uncharacterized protein</fullName>
    </submittedName>
</protein>
<dbReference type="Proteomes" id="UP000028990">
    <property type="component" value="Unassembled WGS sequence"/>
</dbReference>
<evidence type="ECO:0000256" key="1">
    <source>
        <dbReference type="SAM" id="MobiDB-lite"/>
    </source>
</evidence>
<feature type="compositionally biased region" description="Low complexity" evidence="1">
    <location>
        <begin position="1"/>
        <end position="15"/>
    </location>
</feature>
<evidence type="ECO:0000313" key="3">
    <source>
        <dbReference type="Proteomes" id="UP000028990"/>
    </source>
</evidence>